<proteinExistence type="inferred from homology"/>
<feature type="chain" id="PRO_5009526767" description="Type I secretion protein TolC" evidence="9">
    <location>
        <begin position="21"/>
        <end position="450"/>
    </location>
</feature>
<evidence type="ECO:0008006" key="12">
    <source>
        <dbReference type="Google" id="ProtNLM"/>
    </source>
</evidence>
<evidence type="ECO:0000256" key="7">
    <source>
        <dbReference type="ARBA" id="ARBA00023237"/>
    </source>
</evidence>
<name>A0A1F6TQ02_9PROT</name>
<comment type="similarity">
    <text evidence="2">Belongs to the outer membrane factor (OMF) (TC 1.B.17) family.</text>
</comment>
<evidence type="ECO:0000313" key="11">
    <source>
        <dbReference type="Proteomes" id="UP000178885"/>
    </source>
</evidence>
<accession>A0A1F6TQ02</accession>
<comment type="caution">
    <text evidence="10">The sequence shown here is derived from an EMBL/GenBank/DDBJ whole genome shotgun (WGS) entry which is preliminary data.</text>
</comment>
<keyword evidence="5" id="KW-0812">Transmembrane</keyword>
<dbReference type="Gene3D" id="1.20.1600.10">
    <property type="entry name" value="Outer membrane efflux proteins (OEP)"/>
    <property type="match status" value="1"/>
</dbReference>
<dbReference type="PANTHER" id="PTHR30026:SF21">
    <property type="entry name" value="SLR1270 PROTEIN"/>
    <property type="match status" value="1"/>
</dbReference>
<gene>
    <name evidence="10" type="ORF">A2151_09485</name>
</gene>
<keyword evidence="7" id="KW-0998">Cell outer membrane</keyword>
<feature type="signal peptide" evidence="9">
    <location>
        <begin position="1"/>
        <end position="20"/>
    </location>
</feature>
<keyword evidence="3" id="KW-0813">Transport</keyword>
<evidence type="ECO:0000256" key="5">
    <source>
        <dbReference type="ARBA" id="ARBA00022692"/>
    </source>
</evidence>
<keyword evidence="4" id="KW-1134">Transmembrane beta strand</keyword>
<evidence type="ECO:0000256" key="6">
    <source>
        <dbReference type="ARBA" id="ARBA00023136"/>
    </source>
</evidence>
<dbReference type="SUPFAM" id="SSF56954">
    <property type="entry name" value="Outer membrane efflux proteins (OEP)"/>
    <property type="match status" value="1"/>
</dbReference>
<keyword evidence="9" id="KW-0732">Signal</keyword>
<dbReference type="GO" id="GO:0015562">
    <property type="term" value="F:efflux transmembrane transporter activity"/>
    <property type="evidence" value="ECO:0007669"/>
    <property type="project" value="InterPro"/>
</dbReference>
<feature type="coiled-coil region" evidence="8">
    <location>
        <begin position="323"/>
        <end position="350"/>
    </location>
</feature>
<dbReference type="GO" id="GO:0015288">
    <property type="term" value="F:porin activity"/>
    <property type="evidence" value="ECO:0007669"/>
    <property type="project" value="TreeGrafter"/>
</dbReference>
<evidence type="ECO:0000256" key="1">
    <source>
        <dbReference type="ARBA" id="ARBA00004442"/>
    </source>
</evidence>
<keyword evidence="8" id="KW-0175">Coiled coil</keyword>
<dbReference type="AlphaFoldDB" id="A0A1F6TQ02"/>
<evidence type="ECO:0000256" key="8">
    <source>
        <dbReference type="SAM" id="Coils"/>
    </source>
</evidence>
<protein>
    <recommendedName>
        <fullName evidence="12">Type I secretion protein TolC</fullName>
    </recommendedName>
</protein>
<evidence type="ECO:0000256" key="2">
    <source>
        <dbReference type="ARBA" id="ARBA00007613"/>
    </source>
</evidence>
<sequence>MLRRAIAIITLAAVSYAAPAADPAALTLSEAIRQALAQNPRQISQRLEVDKAGQLREAARGANWPVLDLSASATRYGYPTFVYPIRELGKFPPLDDTIYDYGVTLKLPLYAGGRLTQGVTLADLGREVALERERLGAQELTYNVSAVYMKIQHLAALAQAYGARIASLEAQERRVRLLRQVGKVAKLDHLKIGGLLTKARHDRLQIENRRREAYTLLYQFMGTDRPAGEAALQRYVAAPVPSWSLEDFRRDAAQRPELKIAEQQSTGAAAQEAIARGERLPAVSLLGGYRERGGSDRNFQDDWNVGVQLSLPLVDGGVRRAHAGEAAAARAQAEQAIEQTRLEVARQVQDAWDAHAEAGSRLDVTETSVEEAAEALSIEKLKYEQGVGTITDLLAAESALLTAQADRLQARFDLIVARFNLLRASGALVPERVTALVAPENGGAQESPRP</sequence>
<organism evidence="10 11">
    <name type="scientific">Candidatus Muproteobacteria bacterium RBG_16_65_34</name>
    <dbReference type="NCBI Taxonomy" id="1817760"/>
    <lineage>
        <taxon>Bacteria</taxon>
        <taxon>Pseudomonadati</taxon>
        <taxon>Pseudomonadota</taxon>
        <taxon>Candidatus Muproteobacteria</taxon>
    </lineage>
</organism>
<comment type="subcellular location">
    <subcellularLocation>
        <location evidence="1">Cell outer membrane</location>
    </subcellularLocation>
</comment>
<dbReference type="PANTHER" id="PTHR30026">
    <property type="entry name" value="OUTER MEMBRANE PROTEIN TOLC"/>
    <property type="match status" value="1"/>
</dbReference>
<dbReference type="GO" id="GO:0009279">
    <property type="term" value="C:cell outer membrane"/>
    <property type="evidence" value="ECO:0007669"/>
    <property type="project" value="UniProtKB-SubCell"/>
</dbReference>
<dbReference type="GO" id="GO:1990281">
    <property type="term" value="C:efflux pump complex"/>
    <property type="evidence" value="ECO:0007669"/>
    <property type="project" value="TreeGrafter"/>
</dbReference>
<reference evidence="10 11" key="1">
    <citation type="journal article" date="2016" name="Nat. Commun.">
        <title>Thousands of microbial genomes shed light on interconnected biogeochemical processes in an aquifer system.</title>
        <authorList>
            <person name="Anantharaman K."/>
            <person name="Brown C.T."/>
            <person name="Hug L.A."/>
            <person name="Sharon I."/>
            <person name="Castelle C.J."/>
            <person name="Probst A.J."/>
            <person name="Thomas B.C."/>
            <person name="Singh A."/>
            <person name="Wilkins M.J."/>
            <person name="Karaoz U."/>
            <person name="Brodie E.L."/>
            <person name="Williams K.H."/>
            <person name="Hubbard S.S."/>
            <person name="Banfield J.F."/>
        </authorList>
    </citation>
    <scope>NUCLEOTIDE SEQUENCE [LARGE SCALE GENOMIC DNA]</scope>
</reference>
<dbReference type="STRING" id="1817760.A2151_09485"/>
<evidence type="ECO:0000256" key="4">
    <source>
        <dbReference type="ARBA" id="ARBA00022452"/>
    </source>
</evidence>
<evidence type="ECO:0000256" key="9">
    <source>
        <dbReference type="SAM" id="SignalP"/>
    </source>
</evidence>
<dbReference type="EMBL" id="MFSU01000064">
    <property type="protein sequence ID" value="OGI47136.1"/>
    <property type="molecule type" value="Genomic_DNA"/>
</dbReference>
<evidence type="ECO:0000313" key="10">
    <source>
        <dbReference type="EMBL" id="OGI47136.1"/>
    </source>
</evidence>
<dbReference type="InterPro" id="IPR003423">
    <property type="entry name" value="OMP_efflux"/>
</dbReference>
<keyword evidence="6" id="KW-0472">Membrane</keyword>
<dbReference type="InterPro" id="IPR051906">
    <property type="entry name" value="TolC-like"/>
</dbReference>
<dbReference type="Proteomes" id="UP000178885">
    <property type="component" value="Unassembled WGS sequence"/>
</dbReference>
<evidence type="ECO:0000256" key="3">
    <source>
        <dbReference type="ARBA" id="ARBA00022448"/>
    </source>
</evidence>
<dbReference type="Pfam" id="PF02321">
    <property type="entry name" value="OEP"/>
    <property type="match status" value="2"/>
</dbReference>